<evidence type="ECO:0000256" key="3">
    <source>
        <dbReference type="ARBA" id="ARBA00012670"/>
    </source>
</evidence>
<feature type="compositionally biased region" description="Acidic residues" evidence="7">
    <location>
        <begin position="523"/>
        <end position="538"/>
    </location>
</feature>
<dbReference type="Gene3D" id="2.60.120.260">
    <property type="entry name" value="Galactose-binding domain-like"/>
    <property type="match status" value="1"/>
</dbReference>
<keyword evidence="4" id="KW-0378">Hydrolase</keyword>
<dbReference type="KEGG" id="hrr:HZS55_14645"/>
<comment type="similarity">
    <text evidence="2">Belongs to the glycosyl hydrolase 51 family.</text>
</comment>
<reference evidence="9 10" key="1">
    <citation type="submission" date="2020-07" db="EMBL/GenBank/DDBJ databases">
        <title>Halosimplex pelagicum sp. nov. and Halosimplex rubrum sp. nov., isolated from salted brown alga Laminaria, and emended description of the genus Halosimplex.</title>
        <authorList>
            <person name="Cui H."/>
        </authorList>
    </citation>
    <scope>NUCLEOTIDE SEQUENCE [LARGE SCALE GENOMIC DNA]</scope>
    <source>
        <strain evidence="9 10">R27</strain>
    </source>
</reference>
<dbReference type="Pfam" id="PF06964">
    <property type="entry name" value="Alpha-L-AF_C"/>
    <property type="match status" value="1"/>
</dbReference>
<dbReference type="Gene3D" id="3.20.20.80">
    <property type="entry name" value="Glycosidases"/>
    <property type="match status" value="1"/>
</dbReference>
<dbReference type="GO" id="GO:0046373">
    <property type="term" value="P:L-arabinose metabolic process"/>
    <property type="evidence" value="ECO:0007669"/>
    <property type="project" value="InterPro"/>
</dbReference>
<keyword evidence="10" id="KW-1185">Reference proteome</keyword>
<gene>
    <name evidence="9" type="ORF">HZS55_14645</name>
</gene>
<evidence type="ECO:0000259" key="8">
    <source>
        <dbReference type="SMART" id="SM00813"/>
    </source>
</evidence>
<feature type="region of interest" description="Disordered" evidence="7">
    <location>
        <begin position="509"/>
        <end position="542"/>
    </location>
</feature>
<dbReference type="InterPro" id="IPR017853">
    <property type="entry name" value="GH"/>
</dbReference>
<evidence type="ECO:0000256" key="2">
    <source>
        <dbReference type="ARBA" id="ARBA00007186"/>
    </source>
</evidence>
<dbReference type="SUPFAM" id="SSF51445">
    <property type="entry name" value="(Trans)glycosidases"/>
    <property type="match status" value="1"/>
</dbReference>
<evidence type="ECO:0000256" key="5">
    <source>
        <dbReference type="ARBA" id="ARBA00023277"/>
    </source>
</evidence>
<dbReference type="PANTHER" id="PTHR43576:SF2">
    <property type="entry name" value="INTRACELLULAR EXO-ALPHA-L-ARABINOFURANOSIDASE 2"/>
    <property type="match status" value="1"/>
</dbReference>
<evidence type="ECO:0000256" key="6">
    <source>
        <dbReference type="ARBA" id="ARBA00023295"/>
    </source>
</evidence>
<dbReference type="GO" id="GO:0000272">
    <property type="term" value="P:polysaccharide catabolic process"/>
    <property type="evidence" value="ECO:0007669"/>
    <property type="project" value="TreeGrafter"/>
</dbReference>
<dbReference type="GO" id="GO:0046556">
    <property type="term" value="F:alpha-L-arabinofuranosidase activity"/>
    <property type="evidence" value="ECO:0007669"/>
    <property type="project" value="UniProtKB-EC"/>
</dbReference>
<dbReference type="PANTHER" id="PTHR43576">
    <property type="entry name" value="ALPHA-L-ARABINOFURANOSIDASE C-RELATED"/>
    <property type="match status" value="1"/>
</dbReference>
<dbReference type="EC" id="3.2.1.55" evidence="3"/>
<dbReference type="AlphaFoldDB" id="A0A7D5TPW7"/>
<dbReference type="Proteomes" id="UP000509667">
    <property type="component" value="Chromosome"/>
</dbReference>
<comment type="catalytic activity">
    <reaction evidence="1">
        <text>Hydrolysis of terminal non-reducing alpha-L-arabinofuranoside residues in alpha-L-arabinosides.</text>
        <dbReference type="EC" id="3.2.1.55"/>
    </reaction>
</comment>
<dbReference type="OrthoDB" id="256115at2157"/>
<evidence type="ECO:0000256" key="7">
    <source>
        <dbReference type="SAM" id="MobiDB-lite"/>
    </source>
</evidence>
<dbReference type="InterPro" id="IPR055235">
    <property type="entry name" value="ASD1_cat"/>
</dbReference>
<dbReference type="InterPro" id="IPR010720">
    <property type="entry name" value="Alpha-L-AF_C"/>
</dbReference>
<sequence length="730" mass="80124">MPADDLFVHRATDDATTANVTVDTSRRAGHDVNPYLFAKFCEHLGNNIYHGMDAQILFNPVFGEWHFRGSGIPSGGNGPTYDIADIRETVEEHDRPLAYPESTDTDALLDAYQRALAFGWLPTDDGVAFSPDTGPSGNCAQRIETDAADEGVEQRTHLPLHRIDEYEFRCKVRAVEATTARVTVATDDGDELADAELDVGEEWATVEGDFELPSDVDPDGIYRISLTADEPAEIVVERLLLYPSDHVDYADPEVVEFLRDSDLPALRWPGGNFVSGYDWRDGIGPVDERPTKPNPNWEGLEYNLFGTDEFMQFCENVGCEPTICINAGDGTPEEAAKWVEYCNGDPEETEMGQLRAENGHPEPYDVTYWEVGNELWGQWQVRWTTAAGNADRYERFSEAMLDVDPDIKLTACGLETNDDPGMGPLTTNGRWNDTLLERVGDDIRAISDHVLAGGQVGRDTDPRELFRAYMGFSKEFGEVFRGLEDRMREAGVDDPRFDLTELQLFAGLEGDTSEGGPAGDGESAGESEPGGEAEELTEETLPTPVTISEALYNACIRNEMIRMGEFAEMLTHSASVNHGGGLQKSGERVWADPCHYGRALTTALAGDTPVGADVECGTISTEYTFREISPVEGVPAVDVMATEGEDALRVVLVNRTSHEEPIDVSVDLGSFEADGDAEIATLGAETWHEQNSREDPEHVTPEYNEAAVTDGAVEVTLDPYSMIRLTVSST</sequence>
<name>A0A7D5TPW7_9EURY</name>
<proteinExistence type="inferred from homology"/>
<evidence type="ECO:0000256" key="4">
    <source>
        <dbReference type="ARBA" id="ARBA00022801"/>
    </source>
</evidence>
<dbReference type="SMART" id="SM00813">
    <property type="entry name" value="Alpha-L-AF_C"/>
    <property type="match status" value="1"/>
</dbReference>
<protein>
    <recommendedName>
        <fullName evidence="3">non-reducing end alpha-L-arabinofuranosidase</fullName>
        <ecNumber evidence="3">3.2.1.55</ecNumber>
    </recommendedName>
</protein>
<organism evidence="9 10">
    <name type="scientific">Halosimplex rubrum</name>
    <dbReference type="NCBI Taxonomy" id="869889"/>
    <lineage>
        <taxon>Archaea</taxon>
        <taxon>Methanobacteriati</taxon>
        <taxon>Methanobacteriota</taxon>
        <taxon>Stenosarchaea group</taxon>
        <taxon>Halobacteria</taxon>
        <taxon>Halobacteriales</taxon>
        <taxon>Haloarculaceae</taxon>
        <taxon>Halosimplex</taxon>
    </lineage>
</organism>
<dbReference type="Gene3D" id="2.60.40.1180">
    <property type="entry name" value="Golgi alpha-mannosidase II"/>
    <property type="match status" value="1"/>
</dbReference>
<keyword evidence="5" id="KW-0119">Carbohydrate metabolism</keyword>
<feature type="domain" description="Alpha-L-arabinofuranosidase C-terminal" evidence="8">
    <location>
        <begin position="537"/>
        <end position="721"/>
    </location>
</feature>
<keyword evidence="6" id="KW-0326">Glycosidase</keyword>
<dbReference type="SUPFAM" id="SSF51011">
    <property type="entry name" value="Glycosyl hydrolase domain"/>
    <property type="match status" value="1"/>
</dbReference>
<evidence type="ECO:0000256" key="1">
    <source>
        <dbReference type="ARBA" id="ARBA00001462"/>
    </source>
</evidence>
<evidence type="ECO:0000313" key="9">
    <source>
        <dbReference type="EMBL" id="QLH78454.1"/>
    </source>
</evidence>
<dbReference type="RefSeq" id="WP_179908337.1">
    <property type="nucleotide sequence ID" value="NZ_CP058910.1"/>
</dbReference>
<dbReference type="InterPro" id="IPR013780">
    <property type="entry name" value="Glyco_hydro_b"/>
</dbReference>
<dbReference type="GeneID" id="56079126"/>
<accession>A0A7D5TPW7</accession>
<evidence type="ECO:0000313" key="10">
    <source>
        <dbReference type="Proteomes" id="UP000509667"/>
    </source>
</evidence>
<dbReference type="Pfam" id="PF22848">
    <property type="entry name" value="ASD1_dom"/>
    <property type="match status" value="1"/>
</dbReference>
<dbReference type="EMBL" id="CP058910">
    <property type="protein sequence ID" value="QLH78454.1"/>
    <property type="molecule type" value="Genomic_DNA"/>
</dbReference>